<feature type="coiled-coil region" evidence="1">
    <location>
        <begin position="56"/>
        <end position="85"/>
    </location>
</feature>
<dbReference type="Pfam" id="PF20263">
    <property type="entry name" value="LYRM2-like"/>
    <property type="match status" value="1"/>
</dbReference>
<evidence type="ECO:0000256" key="1">
    <source>
        <dbReference type="SAM" id="Coils"/>
    </source>
</evidence>
<keyword evidence="3" id="KW-0732">Signal</keyword>
<feature type="domain" description="LYR motif-containing protein Cup1-like N-terminal" evidence="4">
    <location>
        <begin position="189"/>
        <end position="273"/>
    </location>
</feature>
<feature type="region of interest" description="Disordered" evidence="2">
    <location>
        <begin position="423"/>
        <end position="442"/>
    </location>
</feature>
<reference evidence="6" key="1">
    <citation type="journal article" date="2018" name="Nat. Microbiol.">
        <title>Leveraging single-cell genomics to expand the fungal tree of life.</title>
        <authorList>
            <person name="Ahrendt S.R."/>
            <person name="Quandt C.A."/>
            <person name="Ciobanu D."/>
            <person name="Clum A."/>
            <person name="Salamov A."/>
            <person name="Andreopoulos B."/>
            <person name="Cheng J.F."/>
            <person name="Woyke T."/>
            <person name="Pelin A."/>
            <person name="Henrissat B."/>
            <person name="Reynolds N.K."/>
            <person name="Benny G.L."/>
            <person name="Smith M.E."/>
            <person name="James T.Y."/>
            <person name="Grigoriev I.V."/>
        </authorList>
    </citation>
    <scope>NUCLEOTIDE SEQUENCE [LARGE SCALE GENOMIC DNA]</scope>
    <source>
        <strain evidence="6">RSA 468</strain>
    </source>
</reference>
<dbReference type="Proteomes" id="UP000268162">
    <property type="component" value="Unassembled WGS sequence"/>
</dbReference>
<dbReference type="EMBL" id="ML003051">
    <property type="protein sequence ID" value="RKP34837.1"/>
    <property type="molecule type" value="Genomic_DNA"/>
</dbReference>
<dbReference type="InterPro" id="IPR046896">
    <property type="entry name" value="Cup1-like_N"/>
</dbReference>
<gene>
    <name evidence="5" type="ORF">BJ085DRAFT_38921</name>
</gene>
<keyword evidence="6" id="KW-1185">Reference proteome</keyword>
<dbReference type="CDD" id="cd20273">
    <property type="entry name" value="Complex1_LYR_unchar"/>
    <property type="match status" value="1"/>
</dbReference>
<name>A0A4P9ZND7_9FUNG</name>
<evidence type="ECO:0000313" key="6">
    <source>
        <dbReference type="Proteomes" id="UP000268162"/>
    </source>
</evidence>
<protein>
    <recommendedName>
        <fullName evidence="4">LYR motif-containing protein Cup1-like N-terminal domain-containing protein</fullName>
    </recommendedName>
</protein>
<evidence type="ECO:0000256" key="3">
    <source>
        <dbReference type="SAM" id="SignalP"/>
    </source>
</evidence>
<dbReference type="AlphaFoldDB" id="A0A4P9ZND7"/>
<keyword evidence="1" id="KW-0175">Coiled coil</keyword>
<feature type="chain" id="PRO_5020584961" description="LYR motif-containing protein Cup1-like N-terminal domain-containing protein" evidence="3">
    <location>
        <begin position="26"/>
        <end position="626"/>
    </location>
</feature>
<proteinExistence type="predicted"/>
<feature type="compositionally biased region" description="Low complexity" evidence="2">
    <location>
        <begin position="423"/>
        <end position="438"/>
    </location>
</feature>
<evidence type="ECO:0000313" key="5">
    <source>
        <dbReference type="EMBL" id="RKP34837.1"/>
    </source>
</evidence>
<evidence type="ECO:0000259" key="4">
    <source>
        <dbReference type="Pfam" id="PF20263"/>
    </source>
</evidence>
<feature type="signal peptide" evidence="3">
    <location>
        <begin position="1"/>
        <end position="25"/>
    </location>
</feature>
<accession>A0A4P9ZND7</accession>
<organism evidence="5 6">
    <name type="scientific">Dimargaris cristalligena</name>
    <dbReference type="NCBI Taxonomy" id="215637"/>
    <lineage>
        <taxon>Eukaryota</taxon>
        <taxon>Fungi</taxon>
        <taxon>Fungi incertae sedis</taxon>
        <taxon>Zoopagomycota</taxon>
        <taxon>Kickxellomycotina</taxon>
        <taxon>Dimargaritomycetes</taxon>
        <taxon>Dimargaritales</taxon>
        <taxon>Dimargaritaceae</taxon>
        <taxon>Dimargaris</taxon>
    </lineage>
</organism>
<evidence type="ECO:0000256" key="2">
    <source>
        <dbReference type="SAM" id="MobiDB-lite"/>
    </source>
</evidence>
<sequence>MRFFTSSFAVLALASILLLSTTVSATAPSSDQALQGHANRSQNLVKRSWLNPTEEEKAAKLQKENEKKAAKLAKEETKKKAADNKLTEKVGKQFATPNKYRVAKYRYTNQLAGAAYKDRTWYEKMFSYDDKKYNEIKKQYPTIGNQEYTVNGKTPKPSRFYKFLEEHSKNSAVLSIAQRSNPRQEALTVYRHLLREVGQFFDPNAQNFMRQHIRLRYERHRHVEFPDFARKKIKAARRIHSMIRRANWGHDKYISTILAHTYGRRGPIRSALLRALLRYQKGNLRGLPDDGNIKTPIRAYYYRRKQFRTHLDNVFPPLPAATTQMLEDRAQFGTHSVVQEWLKLREARVQRRGVADHLSPRERFWSGRSSASLVPISTTTFHVPSSPEDATRITRHIKRRQRDLLRWGRRRPHLPKSGIASVISSTEPTTSTEPIHPSAGTFHHPSVPRFLTHLRYPSDNRIRRFYQKLLRQVPIITVFPFKIDPTSYPLMNGYNPAKAMWFVYPASQPSFATLTYQLQIKMVQQLERGRRQRLGLAETDPLPASHETILRLPGMSDLPPAPIDPWSPLARAGQTNGSSKAETASAVGPVLKPLTQGDYYIAITHSRWAFSKPISSLNDFDTVGLD</sequence>